<dbReference type="InterPro" id="IPR050536">
    <property type="entry name" value="DtxR_MntR_Metal-Reg"/>
</dbReference>
<evidence type="ECO:0000256" key="4">
    <source>
        <dbReference type="ARBA" id="ARBA00023125"/>
    </source>
</evidence>
<dbReference type="Gene3D" id="1.10.10.10">
    <property type="entry name" value="Winged helix-like DNA-binding domain superfamily/Winged helix DNA-binding domain"/>
    <property type="match status" value="1"/>
</dbReference>
<dbReference type="PANTHER" id="PTHR33238">
    <property type="entry name" value="IRON (METAL) DEPENDENT REPRESSOR, DTXR FAMILY"/>
    <property type="match status" value="1"/>
</dbReference>
<evidence type="ECO:0000313" key="9">
    <source>
        <dbReference type="Proteomes" id="UP001221217"/>
    </source>
</evidence>
<feature type="domain" description="HTH dtxR-type" evidence="7">
    <location>
        <begin position="7"/>
        <end position="68"/>
    </location>
</feature>
<dbReference type="PROSITE" id="PS50944">
    <property type="entry name" value="HTH_DTXR"/>
    <property type="match status" value="1"/>
</dbReference>
<comment type="function">
    <text evidence="6">In the presence of manganese, represses expression of mntH and mntS. Up-regulates expression of mntP.</text>
</comment>
<keyword evidence="4" id="KW-0238">DNA-binding</keyword>
<sequence>MDNCKSLSHSLEDYLEAILILETKNRVARVRDIAAHLDVQMPSVTGAVKSLRDKGLVDYEKNSFICLTEEGKKTAEEIFNKHSVLVEFLENVLLLSHEKAVAQACNIEHVIDSETATRFSNCSAYIKQKLESKGVLKTDDWRKNIEKGL</sequence>
<dbReference type="Pfam" id="PF01325">
    <property type="entry name" value="Fe_dep_repress"/>
    <property type="match status" value="1"/>
</dbReference>
<dbReference type="GO" id="GO:0046914">
    <property type="term" value="F:transition metal ion binding"/>
    <property type="evidence" value="ECO:0007669"/>
    <property type="project" value="InterPro"/>
</dbReference>
<protein>
    <recommendedName>
        <fullName evidence="2">Transcriptional regulator MntR</fullName>
    </recommendedName>
</protein>
<evidence type="ECO:0000256" key="1">
    <source>
        <dbReference type="ARBA" id="ARBA00007871"/>
    </source>
</evidence>
<dbReference type="SMART" id="SM00529">
    <property type="entry name" value="HTH_DTXR"/>
    <property type="match status" value="1"/>
</dbReference>
<dbReference type="EMBL" id="JAQQAL010000037">
    <property type="protein sequence ID" value="MDC7227988.1"/>
    <property type="molecule type" value="Genomic_DNA"/>
</dbReference>
<dbReference type="InterPro" id="IPR022689">
    <property type="entry name" value="Iron_dep_repressor"/>
</dbReference>
<reference evidence="8 9" key="1">
    <citation type="submission" date="2022-12" db="EMBL/GenBank/DDBJ databases">
        <title>Metagenome assembled genome from gulf of manar.</title>
        <authorList>
            <person name="Kohli P."/>
            <person name="Pk S."/>
            <person name="Venkata Ramana C."/>
            <person name="Sasikala C."/>
        </authorList>
    </citation>
    <scope>NUCLEOTIDE SEQUENCE [LARGE SCALE GENOMIC DNA]</scope>
    <source>
        <strain evidence="8">JB008</strain>
    </source>
</reference>
<dbReference type="Pfam" id="PF02742">
    <property type="entry name" value="Fe_dep_repr_C"/>
    <property type="match status" value="1"/>
</dbReference>
<evidence type="ECO:0000313" key="8">
    <source>
        <dbReference type="EMBL" id="MDC7227988.1"/>
    </source>
</evidence>
<comment type="similarity">
    <text evidence="1">Belongs to the DtxR/MntR family.</text>
</comment>
<dbReference type="GO" id="GO:0003677">
    <property type="term" value="F:DNA binding"/>
    <property type="evidence" value="ECO:0007669"/>
    <property type="project" value="UniProtKB-KW"/>
</dbReference>
<dbReference type="Gene3D" id="1.10.60.10">
    <property type="entry name" value="Iron dependent repressor, metal binding and dimerisation domain"/>
    <property type="match status" value="1"/>
</dbReference>
<accession>A0AAJ1MJX1</accession>
<dbReference type="InterPro" id="IPR022687">
    <property type="entry name" value="HTH_DTXR"/>
</dbReference>
<evidence type="ECO:0000256" key="6">
    <source>
        <dbReference type="ARBA" id="ARBA00025185"/>
    </source>
</evidence>
<dbReference type="PANTHER" id="PTHR33238:SF7">
    <property type="entry name" value="IRON-DEPENDENT TRANSCRIPTIONAL REGULATOR"/>
    <property type="match status" value="1"/>
</dbReference>
<evidence type="ECO:0000259" key="7">
    <source>
        <dbReference type="PROSITE" id="PS50944"/>
    </source>
</evidence>
<name>A0AAJ1MJX1_9SPIO</name>
<dbReference type="AlphaFoldDB" id="A0AAJ1MJX1"/>
<dbReference type="GO" id="GO:0003700">
    <property type="term" value="F:DNA-binding transcription factor activity"/>
    <property type="evidence" value="ECO:0007669"/>
    <property type="project" value="InterPro"/>
</dbReference>
<dbReference type="InterPro" id="IPR036390">
    <property type="entry name" value="WH_DNA-bd_sf"/>
</dbReference>
<evidence type="ECO:0000256" key="2">
    <source>
        <dbReference type="ARBA" id="ARBA00022386"/>
    </source>
</evidence>
<dbReference type="SUPFAM" id="SSF47979">
    <property type="entry name" value="Iron-dependent repressor protein, dimerization domain"/>
    <property type="match status" value="1"/>
</dbReference>
<dbReference type="GO" id="GO:0046983">
    <property type="term" value="F:protein dimerization activity"/>
    <property type="evidence" value="ECO:0007669"/>
    <property type="project" value="InterPro"/>
</dbReference>
<gene>
    <name evidence="8" type="ORF">PQJ61_14580</name>
</gene>
<keyword evidence="3" id="KW-0805">Transcription regulation</keyword>
<organism evidence="8 9">
    <name type="scientific">Candidatus Thalassospirochaeta sargassi</name>
    <dbReference type="NCBI Taxonomy" id="3119039"/>
    <lineage>
        <taxon>Bacteria</taxon>
        <taxon>Pseudomonadati</taxon>
        <taxon>Spirochaetota</taxon>
        <taxon>Spirochaetia</taxon>
        <taxon>Spirochaetales</taxon>
        <taxon>Spirochaetaceae</taxon>
        <taxon>Candidatus Thalassospirochaeta</taxon>
    </lineage>
</organism>
<dbReference type="InterPro" id="IPR001367">
    <property type="entry name" value="Fe_dep_repressor"/>
</dbReference>
<evidence type="ECO:0000256" key="3">
    <source>
        <dbReference type="ARBA" id="ARBA00023015"/>
    </source>
</evidence>
<dbReference type="Proteomes" id="UP001221217">
    <property type="component" value="Unassembled WGS sequence"/>
</dbReference>
<dbReference type="InterPro" id="IPR036388">
    <property type="entry name" value="WH-like_DNA-bd_sf"/>
</dbReference>
<comment type="caution">
    <text evidence="8">The sequence shown here is derived from an EMBL/GenBank/DDBJ whole genome shotgun (WGS) entry which is preliminary data.</text>
</comment>
<dbReference type="SUPFAM" id="SSF46785">
    <property type="entry name" value="Winged helix' DNA-binding domain"/>
    <property type="match status" value="1"/>
</dbReference>
<keyword evidence="5" id="KW-0804">Transcription</keyword>
<evidence type="ECO:0000256" key="5">
    <source>
        <dbReference type="ARBA" id="ARBA00023163"/>
    </source>
</evidence>
<proteinExistence type="inferred from homology"/>
<dbReference type="InterPro" id="IPR036421">
    <property type="entry name" value="Fe_dep_repressor_sf"/>
</dbReference>